<evidence type="ECO:0000259" key="2">
    <source>
        <dbReference type="Pfam" id="PF20737"/>
    </source>
</evidence>
<dbReference type="PANTHER" id="PTHR43465">
    <property type="entry name" value="DUF1680 DOMAIN PROTEIN (AFU_ORTHOLOGUE AFUA_1G08910)"/>
    <property type="match status" value="1"/>
</dbReference>
<dbReference type="AlphaFoldDB" id="A0A1E4TMZ2"/>
<dbReference type="EMBL" id="KV454019">
    <property type="protein sequence ID" value="ODV93123.1"/>
    <property type="molecule type" value="Genomic_DNA"/>
</dbReference>
<dbReference type="Pfam" id="PF07944">
    <property type="entry name" value="Beta-AFase-like_GH127_cat"/>
    <property type="match status" value="1"/>
</dbReference>
<proteinExistence type="predicted"/>
<accession>A0A1E4TMZ2</accession>
<dbReference type="InterPro" id="IPR049049">
    <property type="entry name" value="Beta-AFase-like_GH127_C"/>
</dbReference>
<dbReference type="PANTHER" id="PTHR43465:SF2">
    <property type="entry name" value="DUF1680 DOMAIN PROTEIN (AFU_ORTHOLOGUE AFUA_1G08910)"/>
    <property type="match status" value="1"/>
</dbReference>
<dbReference type="GO" id="GO:0005975">
    <property type="term" value="P:carbohydrate metabolic process"/>
    <property type="evidence" value="ECO:0007669"/>
    <property type="project" value="InterPro"/>
</dbReference>
<sequence>MEANSVTTKYIDDVFWNSRISVIRTATLPSMFDLLKKTGRWDSLKLIYKEGNGIPKPHHFWDSDIAKFVESLCLGLKYLDKNSKLYEQYLKWINEAIHMLRKAQHNDGYINTYYTVVEPGKRFTNICWMHELYCCGHLLEAAIAHCKATKSEKFLKIMCRYIDLLCIVFGPGEGQIHGYPGHEEIELALVKLYEFRPVERYLTLLNYFIEQRGYEGGKFFDDEAFERGINPYSLIFCDNTEATEHLRTAANEEIYNTAYPEPRSYWYHQAEAPIRELKEIKGHCVRATYYLAGAQGLARIKNDISLENAVWTLWRDMVEKKMYIHGGIGSIGKWEGFGTPFELRWDGYSETCASCGVLFLGRQILMSSLKGEVAQVMERALYNNVLGAVSLDGTAFYYNQPITGSARLKRQKWFSCSCCPPNVSRLFNNLEDYLFTLKDHLIAINFFIGGVYETKLKEPYGDIKLKVISEYPMQGKVIIDITTSKPLILAIRKPDSEKLFISDTHYKIADGYIFFAPKVWNNKIILEFDINVEIINPNPNVSANENKLAIKRGPFIYAIQESDYDGDGTLDEVAISSDTTFTLHSEDKNGVNYYSLLTKMNGLTCKFIPYFITNNNNPGEDFRVWIKHERTKIKALLA</sequence>
<dbReference type="InterPro" id="IPR049174">
    <property type="entry name" value="Beta-AFase-like"/>
</dbReference>
<keyword evidence="4" id="KW-1185">Reference proteome</keyword>
<gene>
    <name evidence="3" type="ORF">PACTADRAFT_47131</name>
</gene>
<evidence type="ECO:0000313" key="4">
    <source>
        <dbReference type="Proteomes" id="UP000094236"/>
    </source>
</evidence>
<dbReference type="OrthoDB" id="654211at2759"/>
<dbReference type="SUPFAM" id="SSF48208">
    <property type="entry name" value="Six-hairpin glycosidases"/>
    <property type="match status" value="1"/>
</dbReference>
<organism evidence="3 4">
    <name type="scientific">Pachysolen tannophilus NRRL Y-2460</name>
    <dbReference type="NCBI Taxonomy" id="669874"/>
    <lineage>
        <taxon>Eukaryota</taxon>
        <taxon>Fungi</taxon>
        <taxon>Dikarya</taxon>
        <taxon>Ascomycota</taxon>
        <taxon>Saccharomycotina</taxon>
        <taxon>Pichiomycetes</taxon>
        <taxon>Pachysolenaceae</taxon>
        <taxon>Pachysolen</taxon>
    </lineage>
</organism>
<dbReference type="InterPro" id="IPR012878">
    <property type="entry name" value="Beta-AFase-like_GH127_cat"/>
</dbReference>
<dbReference type="Proteomes" id="UP000094236">
    <property type="component" value="Unassembled WGS sequence"/>
</dbReference>
<evidence type="ECO:0000313" key="3">
    <source>
        <dbReference type="EMBL" id="ODV93123.1"/>
    </source>
</evidence>
<dbReference type="InterPro" id="IPR008928">
    <property type="entry name" value="6-hairpin_glycosidase_sf"/>
</dbReference>
<evidence type="ECO:0000259" key="1">
    <source>
        <dbReference type="Pfam" id="PF07944"/>
    </source>
</evidence>
<feature type="domain" description="Non-reducing end beta-L-arabinofuranosidase-like GH127 C-terminal" evidence="2">
    <location>
        <begin position="532"/>
        <end position="627"/>
    </location>
</feature>
<protein>
    <recommendedName>
        <fullName evidence="5">Glycoside hydrolase family 127 protein</fullName>
    </recommendedName>
</protein>
<dbReference type="Pfam" id="PF20737">
    <property type="entry name" value="Glyco_hydro127C"/>
    <property type="match status" value="1"/>
</dbReference>
<evidence type="ECO:0008006" key="5">
    <source>
        <dbReference type="Google" id="ProtNLM"/>
    </source>
</evidence>
<dbReference type="STRING" id="669874.A0A1E4TMZ2"/>
<name>A0A1E4TMZ2_PACTA</name>
<reference evidence="4" key="1">
    <citation type="submission" date="2016-05" db="EMBL/GenBank/DDBJ databases">
        <title>Comparative genomics of biotechnologically important yeasts.</title>
        <authorList>
            <consortium name="DOE Joint Genome Institute"/>
            <person name="Riley R."/>
            <person name="Haridas S."/>
            <person name="Wolfe K.H."/>
            <person name="Lopes M.R."/>
            <person name="Hittinger C.T."/>
            <person name="Goker M."/>
            <person name="Salamov A."/>
            <person name="Wisecaver J."/>
            <person name="Long T.M."/>
            <person name="Aerts A.L."/>
            <person name="Barry K."/>
            <person name="Choi C."/>
            <person name="Clum A."/>
            <person name="Coughlan A.Y."/>
            <person name="Deshpande S."/>
            <person name="Douglass A.P."/>
            <person name="Hanson S.J."/>
            <person name="Klenk H.-P."/>
            <person name="Labutti K."/>
            <person name="Lapidus A."/>
            <person name="Lindquist E."/>
            <person name="Lipzen A."/>
            <person name="Meier-Kolthoff J.P."/>
            <person name="Ohm R.A."/>
            <person name="Otillar R.P."/>
            <person name="Pangilinan J."/>
            <person name="Peng Y."/>
            <person name="Rokas A."/>
            <person name="Rosa C.A."/>
            <person name="Scheuner C."/>
            <person name="Sibirny A.A."/>
            <person name="Slot J.C."/>
            <person name="Stielow J.B."/>
            <person name="Sun H."/>
            <person name="Kurtzman C.P."/>
            <person name="Blackwell M."/>
            <person name="Grigoriev I.V."/>
            <person name="Jeffries T.W."/>
        </authorList>
    </citation>
    <scope>NUCLEOTIDE SEQUENCE [LARGE SCALE GENOMIC DNA]</scope>
    <source>
        <strain evidence="4">NRRL Y-2460</strain>
    </source>
</reference>
<feature type="domain" description="Non-reducing end beta-L-arabinofuranosidase-like GH127 catalytic" evidence="1">
    <location>
        <begin position="12"/>
        <end position="430"/>
    </location>
</feature>